<dbReference type="InterPro" id="IPR005824">
    <property type="entry name" value="KOW"/>
</dbReference>
<dbReference type="AlphaFoldDB" id="A0A9W6BJ99"/>
<dbReference type="Proteomes" id="UP001165080">
    <property type="component" value="Unassembled WGS sequence"/>
</dbReference>
<evidence type="ECO:0000313" key="8">
    <source>
        <dbReference type="Proteomes" id="UP001165080"/>
    </source>
</evidence>
<feature type="domain" description="KOW" evidence="6">
    <location>
        <begin position="18"/>
        <end position="45"/>
    </location>
</feature>
<evidence type="ECO:0000259" key="6">
    <source>
        <dbReference type="SMART" id="SM00739"/>
    </source>
</evidence>
<dbReference type="NCBIfam" id="TIGR01079">
    <property type="entry name" value="rplX_bact"/>
    <property type="match status" value="1"/>
</dbReference>
<dbReference type="SMART" id="SM00739">
    <property type="entry name" value="KOW"/>
    <property type="match status" value="1"/>
</dbReference>
<evidence type="ECO:0000313" key="7">
    <source>
        <dbReference type="EMBL" id="GLC52446.1"/>
    </source>
</evidence>
<dbReference type="InterPro" id="IPR008991">
    <property type="entry name" value="Translation_prot_SH3-like_sf"/>
</dbReference>
<organism evidence="7 8">
    <name type="scientific">Pleodorina starrii</name>
    <dbReference type="NCBI Taxonomy" id="330485"/>
    <lineage>
        <taxon>Eukaryota</taxon>
        <taxon>Viridiplantae</taxon>
        <taxon>Chlorophyta</taxon>
        <taxon>core chlorophytes</taxon>
        <taxon>Chlorophyceae</taxon>
        <taxon>CS clade</taxon>
        <taxon>Chlamydomonadales</taxon>
        <taxon>Volvocaceae</taxon>
        <taxon>Pleodorina</taxon>
    </lineage>
</organism>
<name>A0A9W6BJ99_9CHLO</name>
<dbReference type="CDD" id="cd06089">
    <property type="entry name" value="KOW_RPL26"/>
    <property type="match status" value="1"/>
</dbReference>
<dbReference type="InterPro" id="IPR005825">
    <property type="entry name" value="Ribosomal_uL24_CS"/>
</dbReference>
<accession>A0A9W6BJ99</accession>
<evidence type="ECO:0000256" key="4">
    <source>
        <dbReference type="RuleBase" id="RU003477"/>
    </source>
</evidence>
<dbReference type="EMBL" id="BRXU01000006">
    <property type="protein sequence ID" value="GLC52446.1"/>
    <property type="molecule type" value="Genomic_DNA"/>
</dbReference>
<evidence type="ECO:0000256" key="2">
    <source>
        <dbReference type="ARBA" id="ARBA00022980"/>
    </source>
</evidence>
<evidence type="ECO:0000256" key="3">
    <source>
        <dbReference type="ARBA" id="ARBA00023274"/>
    </source>
</evidence>
<dbReference type="InterPro" id="IPR003256">
    <property type="entry name" value="Ribosomal_uL24"/>
</dbReference>
<gene>
    <name evidence="7" type="primary">PLEST003287</name>
    <name evidence="7" type="ORF">PLESTB_000630000</name>
</gene>
<dbReference type="GO" id="GO:0003723">
    <property type="term" value="F:RNA binding"/>
    <property type="evidence" value="ECO:0007669"/>
    <property type="project" value="InterPro"/>
</dbReference>
<dbReference type="Pfam" id="PF17136">
    <property type="entry name" value="ribosomal_L24"/>
    <property type="match status" value="1"/>
</dbReference>
<feature type="region of interest" description="Disordered" evidence="5">
    <location>
        <begin position="172"/>
        <end position="196"/>
    </location>
</feature>
<dbReference type="SUPFAM" id="SSF50104">
    <property type="entry name" value="Translation proteins SH3-like domain"/>
    <property type="match status" value="1"/>
</dbReference>
<dbReference type="HAMAP" id="MF_01326_B">
    <property type="entry name" value="Ribosomal_uL24_B"/>
    <property type="match status" value="1"/>
</dbReference>
<protein>
    <recommendedName>
        <fullName evidence="6">KOW domain-containing protein</fullName>
    </recommendedName>
</protein>
<sequence>MPQLLRAIRPMFKTDRWRICRDDIVYILSGPDKGKTGKVLEVFKDPRVPRVIVEGRNLRKKKVRTGPGDDDYFVVTMEAPLHYSQVQVADPDTGRPVRVVFKYTPDGQMVRARKVPNPTVNDIIPTPPPHADPRAGLVGRKDTPADVARQGSYVPAEGFPYRIRNLERIWAGMHPDQPPAGEDGAGQGSGSSSGSAARRVLFTAPSAGGARGLCTMVATPDNGASCAGRERERASGGVGREGDAAAGPAVSVTPLAASFALSGLRRQRRLPLALQEQQAEGLGRGLGSWVWGPGQAGGPLLGRSGGV</sequence>
<dbReference type="GO" id="GO:0005840">
    <property type="term" value="C:ribosome"/>
    <property type="evidence" value="ECO:0007669"/>
    <property type="project" value="UniProtKB-KW"/>
</dbReference>
<keyword evidence="3 4" id="KW-0687">Ribonucleoprotein</keyword>
<keyword evidence="8" id="KW-1185">Reference proteome</keyword>
<dbReference type="InterPro" id="IPR041988">
    <property type="entry name" value="Ribosomal_uL24_KOW"/>
</dbReference>
<dbReference type="PROSITE" id="PS01108">
    <property type="entry name" value="RIBOSOMAL_L24"/>
    <property type="match status" value="1"/>
</dbReference>
<comment type="caution">
    <text evidence="7">The sequence shown here is derived from an EMBL/GenBank/DDBJ whole genome shotgun (WGS) entry which is preliminary data.</text>
</comment>
<dbReference type="GO" id="GO:1990904">
    <property type="term" value="C:ribonucleoprotein complex"/>
    <property type="evidence" value="ECO:0007669"/>
    <property type="project" value="UniProtKB-KW"/>
</dbReference>
<evidence type="ECO:0000256" key="5">
    <source>
        <dbReference type="SAM" id="MobiDB-lite"/>
    </source>
</evidence>
<dbReference type="PANTHER" id="PTHR12903">
    <property type="entry name" value="MITOCHONDRIAL RIBOSOMAL PROTEIN L24"/>
    <property type="match status" value="1"/>
</dbReference>
<dbReference type="OrthoDB" id="359154at2759"/>
<dbReference type="GO" id="GO:0006412">
    <property type="term" value="P:translation"/>
    <property type="evidence" value="ECO:0007669"/>
    <property type="project" value="InterPro"/>
</dbReference>
<comment type="similarity">
    <text evidence="1 4">Belongs to the universal ribosomal protein uL24 family.</text>
</comment>
<keyword evidence="2 4" id="KW-0689">Ribosomal protein</keyword>
<dbReference type="InterPro" id="IPR014722">
    <property type="entry name" value="Rib_uL2_dom2"/>
</dbReference>
<feature type="region of interest" description="Disordered" evidence="5">
    <location>
        <begin position="220"/>
        <end position="246"/>
    </location>
</feature>
<dbReference type="Gene3D" id="2.30.30.30">
    <property type="match status" value="1"/>
</dbReference>
<dbReference type="InterPro" id="IPR057264">
    <property type="entry name" value="Ribosomal_uL24_C"/>
</dbReference>
<dbReference type="Pfam" id="PF00467">
    <property type="entry name" value="KOW"/>
    <property type="match status" value="1"/>
</dbReference>
<proteinExistence type="inferred from homology"/>
<reference evidence="7 8" key="1">
    <citation type="journal article" date="2023" name="Commun. Biol.">
        <title>Reorganization of the ancestral sex-determining regions during the evolution of trioecy in Pleodorina starrii.</title>
        <authorList>
            <person name="Takahashi K."/>
            <person name="Suzuki S."/>
            <person name="Kawai-Toyooka H."/>
            <person name="Yamamoto K."/>
            <person name="Hamaji T."/>
            <person name="Ootsuki R."/>
            <person name="Yamaguchi H."/>
            <person name="Kawachi M."/>
            <person name="Higashiyama T."/>
            <person name="Nozaki H."/>
        </authorList>
    </citation>
    <scope>NUCLEOTIDE SEQUENCE [LARGE SCALE GENOMIC DNA]</scope>
    <source>
        <strain evidence="7 8">NIES-4479</strain>
    </source>
</reference>
<dbReference type="GO" id="GO:0003735">
    <property type="term" value="F:structural constituent of ribosome"/>
    <property type="evidence" value="ECO:0007669"/>
    <property type="project" value="InterPro"/>
</dbReference>
<evidence type="ECO:0000256" key="1">
    <source>
        <dbReference type="ARBA" id="ARBA00010618"/>
    </source>
</evidence>